<proteinExistence type="predicted"/>
<dbReference type="RefSeq" id="WP_268186583.1">
    <property type="nucleotide sequence ID" value="NZ_CP113361.1"/>
</dbReference>
<evidence type="ECO:0000313" key="2">
    <source>
        <dbReference type="Proteomes" id="UP001163096"/>
    </source>
</evidence>
<sequence>MTSPIEEIEIVCPKCKKTYKDWYRGSVNLGLDDFDEDYIDECSSAICPYCKFKVYFNTLVVDKDGVFTV</sequence>
<protein>
    <submittedName>
        <fullName evidence="1">Uncharacterized protein</fullName>
    </submittedName>
</protein>
<dbReference type="AlphaFoldDB" id="A0A9X9S4J0"/>
<gene>
    <name evidence="1" type="ORF">OU421_00330</name>
</gene>
<organism evidence="1 2">
    <name type="scientific">Methanogenium organophilum</name>
    <dbReference type="NCBI Taxonomy" id="2199"/>
    <lineage>
        <taxon>Archaea</taxon>
        <taxon>Methanobacteriati</taxon>
        <taxon>Methanobacteriota</taxon>
        <taxon>Stenosarchaea group</taxon>
        <taxon>Methanomicrobia</taxon>
        <taxon>Methanomicrobiales</taxon>
        <taxon>Methanomicrobiaceae</taxon>
        <taxon>Methanogenium</taxon>
    </lineage>
</organism>
<reference evidence="1" key="1">
    <citation type="submission" date="2022-11" db="EMBL/GenBank/DDBJ databases">
        <title>Complete genome sequence of Methanogenium organophilum DSM 3596.</title>
        <authorList>
            <person name="Chen S.-C."/>
            <person name="Lai S.-J."/>
            <person name="You Y.-T."/>
        </authorList>
    </citation>
    <scope>NUCLEOTIDE SEQUENCE</scope>
    <source>
        <strain evidence="1">DSM 3596</strain>
    </source>
</reference>
<dbReference type="Proteomes" id="UP001163096">
    <property type="component" value="Chromosome"/>
</dbReference>
<dbReference type="EMBL" id="CP113361">
    <property type="protein sequence ID" value="WAI01357.1"/>
    <property type="molecule type" value="Genomic_DNA"/>
</dbReference>
<accession>A0A9X9S4J0</accession>
<keyword evidence="2" id="KW-1185">Reference proteome</keyword>
<dbReference type="KEGG" id="mou:OU421_00330"/>
<evidence type="ECO:0000313" key="1">
    <source>
        <dbReference type="EMBL" id="WAI01357.1"/>
    </source>
</evidence>
<name>A0A9X9S4J0_METOG</name>
<dbReference type="GeneID" id="76833502"/>